<evidence type="ECO:0000256" key="3">
    <source>
        <dbReference type="ARBA" id="ARBA00022512"/>
    </source>
</evidence>
<organism evidence="7 8">
    <name type="scientific">Pisolithus microcarpus 441</name>
    <dbReference type="NCBI Taxonomy" id="765257"/>
    <lineage>
        <taxon>Eukaryota</taxon>
        <taxon>Fungi</taxon>
        <taxon>Dikarya</taxon>
        <taxon>Basidiomycota</taxon>
        <taxon>Agaricomycotina</taxon>
        <taxon>Agaricomycetes</taxon>
        <taxon>Agaricomycetidae</taxon>
        <taxon>Boletales</taxon>
        <taxon>Sclerodermatineae</taxon>
        <taxon>Pisolithaceae</taxon>
        <taxon>Pisolithus</taxon>
    </lineage>
</organism>
<gene>
    <name evidence="7" type="ORF">PISMIDRAFT_108262</name>
</gene>
<dbReference type="Pfam" id="PF01185">
    <property type="entry name" value="Hydrophobin"/>
    <property type="match status" value="1"/>
</dbReference>
<feature type="chain" id="PRO_5013987706" description="Hydrophobin" evidence="6">
    <location>
        <begin position="20"/>
        <end position="107"/>
    </location>
</feature>
<dbReference type="GO" id="GO:0009277">
    <property type="term" value="C:fungal-type cell wall"/>
    <property type="evidence" value="ECO:0007669"/>
    <property type="project" value="InterPro"/>
</dbReference>
<comment type="similarity">
    <text evidence="2 6">Belongs to the fungal hydrophobin family.</text>
</comment>
<protein>
    <recommendedName>
        <fullName evidence="6">Hydrophobin</fullName>
    </recommendedName>
</protein>
<name>A0A0C9ZGL8_9AGAM</name>
<keyword evidence="4 6" id="KW-0964">Secreted</keyword>
<dbReference type="AlphaFoldDB" id="A0A0C9ZGL8"/>
<dbReference type="EMBL" id="KN833790">
    <property type="protein sequence ID" value="KIK19113.1"/>
    <property type="molecule type" value="Genomic_DNA"/>
</dbReference>
<keyword evidence="6" id="KW-0732">Signal</keyword>
<dbReference type="HOGENOM" id="CLU_105134_2_0_1"/>
<evidence type="ECO:0000256" key="1">
    <source>
        <dbReference type="ARBA" id="ARBA00004191"/>
    </source>
</evidence>
<reference evidence="8" key="2">
    <citation type="submission" date="2015-01" db="EMBL/GenBank/DDBJ databases">
        <title>Evolutionary Origins and Diversification of the Mycorrhizal Mutualists.</title>
        <authorList>
            <consortium name="DOE Joint Genome Institute"/>
            <consortium name="Mycorrhizal Genomics Consortium"/>
            <person name="Kohler A."/>
            <person name="Kuo A."/>
            <person name="Nagy L.G."/>
            <person name="Floudas D."/>
            <person name="Copeland A."/>
            <person name="Barry K.W."/>
            <person name="Cichocki N."/>
            <person name="Veneault-Fourrey C."/>
            <person name="LaButti K."/>
            <person name="Lindquist E.A."/>
            <person name="Lipzen A."/>
            <person name="Lundell T."/>
            <person name="Morin E."/>
            <person name="Murat C."/>
            <person name="Riley R."/>
            <person name="Ohm R."/>
            <person name="Sun H."/>
            <person name="Tunlid A."/>
            <person name="Henrissat B."/>
            <person name="Grigoriev I.V."/>
            <person name="Hibbett D.S."/>
            <person name="Martin F."/>
        </authorList>
    </citation>
    <scope>NUCLEOTIDE SEQUENCE [LARGE SCALE GENOMIC DNA]</scope>
    <source>
        <strain evidence="8">441</strain>
    </source>
</reference>
<evidence type="ECO:0000313" key="8">
    <source>
        <dbReference type="Proteomes" id="UP000054018"/>
    </source>
</evidence>
<keyword evidence="5 6" id="KW-1015">Disulfide bond</keyword>
<evidence type="ECO:0000313" key="7">
    <source>
        <dbReference type="EMBL" id="KIK19113.1"/>
    </source>
</evidence>
<evidence type="ECO:0000256" key="6">
    <source>
        <dbReference type="RuleBase" id="RU365009"/>
    </source>
</evidence>
<dbReference type="GO" id="GO:0005199">
    <property type="term" value="F:structural constituent of cell wall"/>
    <property type="evidence" value="ECO:0007669"/>
    <property type="project" value="InterPro"/>
</dbReference>
<proteinExistence type="inferred from homology"/>
<keyword evidence="8" id="KW-1185">Reference proteome</keyword>
<evidence type="ECO:0000256" key="5">
    <source>
        <dbReference type="ARBA" id="ARBA00023157"/>
    </source>
</evidence>
<dbReference type="InterPro" id="IPR001338">
    <property type="entry name" value="Class_I_Hydrophobin"/>
</dbReference>
<dbReference type="Proteomes" id="UP000054018">
    <property type="component" value="Unassembled WGS sequence"/>
</dbReference>
<dbReference type="CDD" id="cd23507">
    <property type="entry name" value="hydrophobin_I"/>
    <property type="match status" value="1"/>
</dbReference>
<keyword evidence="3 6" id="KW-0134">Cell wall</keyword>
<accession>A0A0C9ZGL8</accession>
<reference evidence="7 8" key="1">
    <citation type="submission" date="2014-04" db="EMBL/GenBank/DDBJ databases">
        <authorList>
            <consortium name="DOE Joint Genome Institute"/>
            <person name="Kuo A."/>
            <person name="Kohler A."/>
            <person name="Costa M.D."/>
            <person name="Nagy L.G."/>
            <person name="Floudas D."/>
            <person name="Copeland A."/>
            <person name="Barry K.W."/>
            <person name="Cichocki N."/>
            <person name="Veneault-Fourrey C."/>
            <person name="LaButti K."/>
            <person name="Lindquist E.A."/>
            <person name="Lipzen A."/>
            <person name="Lundell T."/>
            <person name="Morin E."/>
            <person name="Murat C."/>
            <person name="Sun H."/>
            <person name="Tunlid A."/>
            <person name="Henrissat B."/>
            <person name="Grigoriev I.V."/>
            <person name="Hibbett D.S."/>
            <person name="Martin F."/>
            <person name="Nordberg H.P."/>
            <person name="Cantor M.N."/>
            <person name="Hua S.X."/>
        </authorList>
    </citation>
    <scope>NUCLEOTIDE SEQUENCE [LARGE SCALE GENOMIC DNA]</scope>
    <source>
        <strain evidence="7 8">441</strain>
    </source>
</reference>
<dbReference type="SMART" id="SM00075">
    <property type="entry name" value="HYDRO"/>
    <property type="match status" value="1"/>
</dbReference>
<feature type="signal peptide" evidence="6">
    <location>
        <begin position="1"/>
        <end position="19"/>
    </location>
</feature>
<sequence length="107" mass="10548">MLTRILSVVPLALLAIAGGEPGGQCNGGSIHCCQSVQQASQVASLLQQVNLVPATVGLLGQVGVNCVPITVIGTGAGCQATQQSACCTGDNFNGLVTVGCSPINVNA</sequence>
<evidence type="ECO:0000256" key="2">
    <source>
        <dbReference type="ARBA" id="ARBA00010446"/>
    </source>
</evidence>
<dbReference type="OrthoDB" id="4225815at2759"/>
<evidence type="ECO:0000256" key="4">
    <source>
        <dbReference type="ARBA" id="ARBA00022525"/>
    </source>
</evidence>
<comment type="subcellular location">
    <subcellularLocation>
        <location evidence="1 6">Secreted</location>
        <location evidence="1 6">Cell wall</location>
    </subcellularLocation>
</comment>